<evidence type="ECO:0000313" key="9">
    <source>
        <dbReference type="EMBL" id="TFL02562.1"/>
    </source>
</evidence>
<accession>A0A5C3QLC2</accession>
<evidence type="ECO:0000313" key="10">
    <source>
        <dbReference type="Proteomes" id="UP000305067"/>
    </source>
</evidence>
<evidence type="ECO:0000256" key="4">
    <source>
        <dbReference type="ARBA" id="ARBA00022827"/>
    </source>
</evidence>
<keyword evidence="4" id="KW-0274">FAD</keyword>
<sequence length="250" mass="27359">MSTKPSSLIYVTLIWAYNLLQCLLDELLSPTPPSPNTKLRNPRIAVIGAGLTGVSSAAHVVGHGFDVTLFESGSRDQLGGIWSVAREHDLGASINSFMYRFHPHVRWESGYPKQRIIVDQITAIWEDYNLEGKTRFNTSVTSVTPVKSKTQPRPMWLINNEKSFGEFDGIIAAVGACGDVKKPHLDDEEKFKGEIVHSTELGEVDGKGKRIIIIGGEASAVEALEFTSKAKAKETIILARSERGLSLAAL</sequence>
<feature type="chain" id="PRO_5022742072" description="FAD/NAD(P)-binding domain-containing protein" evidence="8">
    <location>
        <begin position="23"/>
        <end position="250"/>
    </location>
</feature>
<evidence type="ECO:0000256" key="6">
    <source>
        <dbReference type="ARBA" id="ARBA00023002"/>
    </source>
</evidence>
<dbReference type="SUPFAM" id="SSF51905">
    <property type="entry name" value="FAD/NAD(P)-binding domain"/>
    <property type="match status" value="1"/>
</dbReference>
<proteinExistence type="inferred from homology"/>
<dbReference type="PANTHER" id="PTHR43098">
    <property type="entry name" value="L-ORNITHINE N(5)-MONOOXYGENASE-RELATED"/>
    <property type="match status" value="1"/>
</dbReference>
<evidence type="ECO:0000256" key="8">
    <source>
        <dbReference type="SAM" id="SignalP"/>
    </source>
</evidence>
<dbReference type="GO" id="GO:0050660">
    <property type="term" value="F:flavin adenine dinucleotide binding"/>
    <property type="evidence" value="ECO:0007669"/>
    <property type="project" value="InterPro"/>
</dbReference>
<evidence type="ECO:0000256" key="1">
    <source>
        <dbReference type="ARBA" id="ARBA00001974"/>
    </source>
</evidence>
<dbReference type="GO" id="GO:0050661">
    <property type="term" value="F:NADP binding"/>
    <property type="evidence" value="ECO:0007669"/>
    <property type="project" value="InterPro"/>
</dbReference>
<gene>
    <name evidence="9" type="ORF">BDV98DRAFT_592236</name>
</gene>
<evidence type="ECO:0008006" key="11">
    <source>
        <dbReference type="Google" id="ProtNLM"/>
    </source>
</evidence>
<protein>
    <recommendedName>
        <fullName evidence="11">FAD/NAD(P)-binding domain-containing protein</fullName>
    </recommendedName>
</protein>
<dbReference type="Proteomes" id="UP000305067">
    <property type="component" value="Unassembled WGS sequence"/>
</dbReference>
<keyword evidence="8" id="KW-0732">Signal</keyword>
<dbReference type="InterPro" id="IPR036188">
    <property type="entry name" value="FAD/NAD-bd_sf"/>
</dbReference>
<keyword evidence="7" id="KW-0503">Monooxygenase</keyword>
<dbReference type="Gene3D" id="3.50.50.60">
    <property type="entry name" value="FAD/NAD(P)-binding domain"/>
    <property type="match status" value="1"/>
</dbReference>
<name>A0A5C3QLC2_9AGAR</name>
<comment type="similarity">
    <text evidence="2">Belongs to the FAD-binding monooxygenase family.</text>
</comment>
<feature type="signal peptide" evidence="8">
    <location>
        <begin position="1"/>
        <end position="22"/>
    </location>
</feature>
<evidence type="ECO:0000256" key="3">
    <source>
        <dbReference type="ARBA" id="ARBA00022630"/>
    </source>
</evidence>
<dbReference type="AlphaFoldDB" id="A0A5C3QLC2"/>
<dbReference type="InterPro" id="IPR050775">
    <property type="entry name" value="FAD-binding_Monooxygenases"/>
</dbReference>
<dbReference type="EMBL" id="ML178822">
    <property type="protein sequence ID" value="TFL02562.1"/>
    <property type="molecule type" value="Genomic_DNA"/>
</dbReference>
<dbReference type="PANTHER" id="PTHR43098:SF3">
    <property type="entry name" value="L-ORNITHINE N(5)-MONOOXYGENASE-RELATED"/>
    <property type="match status" value="1"/>
</dbReference>
<evidence type="ECO:0000256" key="7">
    <source>
        <dbReference type="ARBA" id="ARBA00023033"/>
    </source>
</evidence>
<keyword evidence="6" id="KW-0560">Oxidoreductase</keyword>
<keyword evidence="3" id="KW-0285">Flavoprotein</keyword>
<dbReference type="OrthoDB" id="66881at2759"/>
<reference evidence="9 10" key="1">
    <citation type="journal article" date="2019" name="Nat. Ecol. Evol.">
        <title>Megaphylogeny resolves global patterns of mushroom evolution.</title>
        <authorList>
            <person name="Varga T."/>
            <person name="Krizsan K."/>
            <person name="Foldi C."/>
            <person name="Dima B."/>
            <person name="Sanchez-Garcia M."/>
            <person name="Sanchez-Ramirez S."/>
            <person name="Szollosi G.J."/>
            <person name="Szarkandi J.G."/>
            <person name="Papp V."/>
            <person name="Albert L."/>
            <person name="Andreopoulos W."/>
            <person name="Angelini C."/>
            <person name="Antonin V."/>
            <person name="Barry K.W."/>
            <person name="Bougher N.L."/>
            <person name="Buchanan P."/>
            <person name="Buyck B."/>
            <person name="Bense V."/>
            <person name="Catcheside P."/>
            <person name="Chovatia M."/>
            <person name="Cooper J."/>
            <person name="Damon W."/>
            <person name="Desjardin D."/>
            <person name="Finy P."/>
            <person name="Geml J."/>
            <person name="Haridas S."/>
            <person name="Hughes K."/>
            <person name="Justo A."/>
            <person name="Karasinski D."/>
            <person name="Kautmanova I."/>
            <person name="Kiss B."/>
            <person name="Kocsube S."/>
            <person name="Kotiranta H."/>
            <person name="LaButti K.M."/>
            <person name="Lechner B.E."/>
            <person name="Liimatainen K."/>
            <person name="Lipzen A."/>
            <person name="Lukacs Z."/>
            <person name="Mihaltcheva S."/>
            <person name="Morgado L.N."/>
            <person name="Niskanen T."/>
            <person name="Noordeloos M.E."/>
            <person name="Ohm R.A."/>
            <person name="Ortiz-Santana B."/>
            <person name="Ovrebo C."/>
            <person name="Racz N."/>
            <person name="Riley R."/>
            <person name="Savchenko A."/>
            <person name="Shiryaev A."/>
            <person name="Soop K."/>
            <person name="Spirin V."/>
            <person name="Szebenyi C."/>
            <person name="Tomsovsky M."/>
            <person name="Tulloss R.E."/>
            <person name="Uehling J."/>
            <person name="Grigoriev I.V."/>
            <person name="Vagvolgyi C."/>
            <person name="Papp T."/>
            <person name="Martin F.M."/>
            <person name="Miettinen O."/>
            <person name="Hibbett D.S."/>
            <person name="Nagy L.G."/>
        </authorList>
    </citation>
    <scope>NUCLEOTIDE SEQUENCE [LARGE SCALE GENOMIC DNA]</scope>
    <source>
        <strain evidence="9 10">CBS 309.79</strain>
    </source>
</reference>
<dbReference type="InterPro" id="IPR020946">
    <property type="entry name" value="Flavin_mOase-like"/>
</dbReference>
<comment type="cofactor">
    <cofactor evidence="1">
        <name>FAD</name>
        <dbReference type="ChEBI" id="CHEBI:57692"/>
    </cofactor>
</comment>
<evidence type="ECO:0000256" key="5">
    <source>
        <dbReference type="ARBA" id="ARBA00022857"/>
    </source>
</evidence>
<dbReference type="GO" id="GO:0004499">
    <property type="term" value="F:N,N-dimethylaniline monooxygenase activity"/>
    <property type="evidence" value="ECO:0007669"/>
    <property type="project" value="InterPro"/>
</dbReference>
<keyword evidence="10" id="KW-1185">Reference proteome</keyword>
<dbReference type="PRINTS" id="PR00469">
    <property type="entry name" value="PNDRDTASEII"/>
</dbReference>
<keyword evidence="5" id="KW-0521">NADP</keyword>
<organism evidence="9 10">
    <name type="scientific">Pterulicium gracile</name>
    <dbReference type="NCBI Taxonomy" id="1884261"/>
    <lineage>
        <taxon>Eukaryota</taxon>
        <taxon>Fungi</taxon>
        <taxon>Dikarya</taxon>
        <taxon>Basidiomycota</taxon>
        <taxon>Agaricomycotina</taxon>
        <taxon>Agaricomycetes</taxon>
        <taxon>Agaricomycetidae</taxon>
        <taxon>Agaricales</taxon>
        <taxon>Pleurotineae</taxon>
        <taxon>Pterulaceae</taxon>
        <taxon>Pterulicium</taxon>
    </lineage>
</organism>
<evidence type="ECO:0000256" key="2">
    <source>
        <dbReference type="ARBA" id="ARBA00010139"/>
    </source>
</evidence>
<dbReference type="STRING" id="1884261.A0A5C3QLC2"/>
<dbReference type="Pfam" id="PF00743">
    <property type="entry name" value="FMO-like"/>
    <property type="match status" value="1"/>
</dbReference>